<dbReference type="GeneID" id="54460322"/>
<gene>
    <name evidence="2 4" type="ORF">BDZ99DRAFT_460631</name>
</gene>
<dbReference type="PANTHER" id="PTHR13211">
    <property type="entry name" value="TELOMERASE CAJAL BODY PROTEIN 1"/>
    <property type="match status" value="1"/>
</dbReference>
<dbReference type="AlphaFoldDB" id="A0A6A6YX78"/>
<organism evidence="2">
    <name type="scientific">Mytilinidion resinicola</name>
    <dbReference type="NCBI Taxonomy" id="574789"/>
    <lineage>
        <taxon>Eukaryota</taxon>
        <taxon>Fungi</taxon>
        <taxon>Dikarya</taxon>
        <taxon>Ascomycota</taxon>
        <taxon>Pezizomycotina</taxon>
        <taxon>Dothideomycetes</taxon>
        <taxon>Pleosporomycetidae</taxon>
        <taxon>Mytilinidiales</taxon>
        <taxon>Mytilinidiaceae</taxon>
        <taxon>Mytilinidion</taxon>
    </lineage>
</organism>
<dbReference type="Gene3D" id="2.130.10.10">
    <property type="entry name" value="YVTN repeat-like/Quinoprotein amine dehydrogenase"/>
    <property type="match status" value="1"/>
</dbReference>
<dbReference type="InterPro" id="IPR051150">
    <property type="entry name" value="SWT21/TCAB1_mRNA_Telomere"/>
</dbReference>
<dbReference type="InterPro" id="IPR015943">
    <property type="entry name" value="WD40/YVTN_repeat-like_dom_sf"/>
</dbReference>
<proteinExistence type="predicted"/>
<dbReference type="InterPro" id="IPR036322">
    <property type="entry name" value="WD40_repeat_dom_sf"/>
</dbReference>
<dbReference type="Proteomes" id="UP000504636">
    <property type="component" value="Unplaced"/>
</dbReference>
<evidence type="ECO:0000313" key="4">
    <source>
        <dbReference type="RefSeq" id="XP_033580344.1"/>
    </source>
</evidence>
<evidence type="ECO:0000256" key="1">
    <source>
        <dbReference type="SAM" id="MobiDB-lite"/>
    </source>
</evidence>
<reference evidence="4" key="3">
    <citation type="submission" date="2025-04" db="UniProtKB">
        <authorList>
            <consortium name="RefSeq"/>
        </authorList>
    </citation>
    <scope>IDENTIFICATION</scope>
    <source>
        <strain evidence="4">CBS 304.34</strain>
    </source>
</reference>
<feature type="compositionally biased region" description="Basic and acidic residues" evidence="1">
    <location>
        <begin position="52"/>
        <end position="78"/>
    </location>
</feature>
<feature type="compositionally biased region" description="Acidic residues" evidence="1">
    <location>
        <begin position="487"/>
        <end position="498"/>
    </location>
</feature>
<evidence type="ECO:0000313" key="2">
    <source>
        <dbReference type="EMBL" id="KAF2813380.1"/>
    </source>
</evidence>
<feature type="compositionally biased region" description="Polar residues" evidence="1">
    <location>
        <begin position="1"/>
        <end position="14"/>
    </location>
</feature>
<reference evidence="4" key="2">
    <citation type="submission" date="2020-04" db="EMBL/GenBank/DDBJ databases">
        <authorList>
            <consortium name="NCBI Genome Project"/>
        </authorList>
    </citation>
    <scope>NUCLEOTIDE SEQUENCE</scope>
    <source>
        <strain evidence="4">CBS 304.34</strain>
    </source>
</reference>
<feature type="region of interest" description="Disordered" evidence="1">
    <location>
        <begin position="1"/>
        <end position="78"/>
    </location>
</feature>
<evidence type="ECO:0000313" key="3">
    <source>
        <dbReference type="Proteomes" id="UP000504636"/>
    </source>
</evidence>
<feature type="region of interest" description="Disordered" evidence="1">
    <location>
        <begin position="481"/>
        <end position="501"/>
    </location>
</feature>
<dbReference type="EMBL" id="MU003696">
    <property type="protein sequence ID" value="KAF2813380.1"/>
    <property type="molecule type" value="Genomic_DNA"/>
</dbReference>
<accession>A0A6A6YX78</accession>
<protein>
    <submittedName>
        <fullName evidence="2 4">WD40 repeat-like protein</fullName>
    </submittedName>
</protein>
<dbReference type="SUPFAM" id="SSF50978">
    <property type="entry name" value="WD40 repeat-like"/>
    <property type="match status" value="1"/>
</dbReference>
<name>A0A6A6YX78_9PEZI</name>
<dbReference type="RefSeq" id="XP_033580344.1">
    <property type="nucleotide sequence ID" value="XM_033719429.1"/>
</dbReference>
<dbReference type="PANTHER" id="PTHR13211:SF0">
    <property type="entry name" value="TELOMERASE CAJAL BODY PROTEIN 1"/>
    <property type="match status" value="1"/>
</dbReference>
<feature type="compositionally biased region" description="Acidic residues" evidence="1">
    <location>
        <begin position="27"/>
        <end position="51"/>
    </location>
</feature>
<keyword evidence="3" id="KW-1185">Reference proteome</keyword>
<reference evidence="2 4" key="1">
    <citation type="journal article" date="2020" name="Stud. Mycol.">
        <title>101 Dothideomycetes genomes: a test case for predicting lifestyles and emergence of pathogens.</title>
        <authorList>
            <person name="Haridas S."/>
            <person name="Albert R."/>
            <person name="Binder M."/>
            <person name="Bloem J."/>
            <person name="Labutti K."/>
            <person name="Salamov A."/>
            <person name="Andreopoulos B."/>
            <person name="Baker S."/>
            <person name="Barry K."/>
            <person name="Bills G."/>
            <person name="Bluhm B."/>
            <person name="Cannon C."/>
            <person name="Castanera R."/>
            <person name="Culley D."/>
            <person name="Daum C."/>
            <person name="Ezra D."/>
            <person name="Gonzalez J."/>
            <person name="Henrissat B."/>
            <person name="Kuo A."/>
            <person name="Liang C."/>
            <person name="Lipzen A."/>
            <person name="Lutzoni F."/>
            <person name="Magnuson J."/>
            <person name="Mondo S."/>
            <person name="Nolan M."/>
            <person name="Ohm R."/>
            <person name="Pangilinan J."/>
            <person name="Park H.-J."/>
            <person name="Ramirez L."/>
            <person name="Alfaro M."/>
            <person name="Sun H."/>
            <person name="Tritt A."/>
            <person name="Yoshinaga Y."/>
            <person name="Zwiers L.-H."/>
            <person name="Turgeon B."/>
            <person name="Goodwin S."/>
            <person name="Spatafora J."/>
            <person name="Crous P."/>
            <person name="Grigoriev I."/>
        </authorList>
    </citation>
    <scope>NUCLEOTIDE SEQUENCE</scope>
    <source>
        <strain evidence="2 4">CBS 304.34</strain>
    </source>
</reference>
<sequence>MESEQQQQNDQPASPTGLALNDAPLTEAEEKDIDELVNEPEEQEIDDMMIDAEEKEKDEMATEADEHEHETDEAIMEKSLDDFLKSFEDDEKNSEDDEKSLEDLLQSLSEEEEQTPTPIWLPRCVASTNVPDQAAQWKRKDGTYYITEPRLEYYNFKEAQWAPDGCAVIASDTTNNLRTYIPPPGILAETDVHNMSPFASFRAPESIYAFALWPGFDFYDRTTAKVLCSMRDQPLRLINAWGGPSAVSNGSYRLVTPNTEKWMTPHSLAWTQSWTHFVAGSDSTIAIFDVQRYGEPVKRHKTKNMTAKGVGTKGLVSSLSISTNRVLAFGTCNTRQVGLYSNEGNGHAITFFPVSGNHVNKTDGGGVTNVEWSPCSTYLYVAERQSDVVHVYDMRITARSLGYMEGRNAHTNQRLGISVASCANGHRVWGGGVDGVVRSWDNPHWSEGVVQPSCEMKAHNGPVTSALEDPSGQLLVTCSAESYRDSSDDEEGDEDDLPQVEAGMKLWVL</sequence>
<dbReference type="OrthoDB" id="239865at2759"/>